<dbReference type="GO" id="GO:0015421">
    <property type="term" value="F:ABC-type oligopeptide transporter activity"/>
    <property type="evidence" value="ECO:0007669"/>
    <property type="project" value="TreeGrafter"/>
</dbReference>
<evidence type="ECO:0000256" key="8">
    <source>
        <dbReference type="SAM" id="Phobius"/>
    </source>
</evidence>
<feature type="domain" description="ABC transmembrane type-1" evidence="10">
    <location>
        <begin position="133"/>
        <end position="389"/>
    </location>
</feature>
<dbReference type="InterPro" id="IPR039421">
    <property type="entry name" value="Type_1_exporter"/>
</dbReference>
<dbReference type="EMBL" id="VBOU01000089">
    <property type="protein sequence ID" value="TMQ53160.1"/>
    <property type="molecule type" value="Genomic_DNA"/>
</dbReference>
<evidence type="ECO:0000313" key="12">
    <source>
        <dbReference type="Proteomes" id="UP000319829"/>
    </source>
</evidence>
<keyword evidence="5 11" id="KW-0067">ATP-binding</keyword>
<dbReference type="InterPro" id="IPR003439">
    <property type="entry name" value="ABC_transporter-like_ATP-bd"/>
</dbReference>
<feature type="transmembrane region" description="Helical" evidence="8">
    <location>
        <begin position="325"/>
        <end position="348"/>
    </location>
</feature>
<feature type="transmembrane region" description="Helical" evidence="8">
    <location>
        <begin position="21"/>
        <end position="46"/>
    </location>
</feature>
<dbReference type="GO" id="GO:0005886">
    <property type="term" value="C:plasma membrane"/>
    <property type="evidence" value="ECO:0007669"/>
    <property type="project" value="UniProtKB-SubCell"/>
</dbReference>
<dbReference type="GO" id="GO:0016887">
    <property type="term" value="F:ATP hydrolysis activity"/>
    <property type="evidence" value="ECO:0007669"/>
    <property type="project" value="InterPro"/>
</dbReference>
<proteinExistence type="predicted"/>
<keyword evidence="3 8" id="KW-0812">Transmembrane</keyword>
<evidence type="ECO:0000256" key="1">
    <source>
        <dbReference type="ARBA" id="ARBA00004651"/>
    </source>
</evidence>
<dbReference type="InterPro" id="IPR027417">
    <property type="entry name" value="P-loop_NTPase"/>
</dbReference>
<evidence type="ECO:0000256" key="7">
    <source>
        <dbReference type="ARBA" id="ARBA00023136"/>
    </source>
</evidence>
<keyword evidence="4" id="KW-0547">Nucleotide-binding</keyword>
<dbReference type="Pfam" id="PF00664">
    <property type="entry name" value="ABC_membrane"/>
    <property type="match status" value="1"/>
</dbReference>
<dbReference type="SMART" id="SM00382">
    <property type="entry name" value="AAA"/>
    <property type="match status" value="1"/>
</dbReference>
<gene>
    <name evidence="11" type="ORF">E6K74_10005</name>
</gene>
<protein>
    <submittedName>
        <fullName evidence="11">ABC transporter ATP-binding protein</fullName>
    </submittedName>
</protein>
<evidence type="ECO:0000256" key="5">
    <source>
        <dbReference type="ARBA" id="ARBA00022840"/>
    </source>
</evidence>
<feature type="transmembrane region" description="Helical" evidence="8">
    <location>
        <begin position="215"/>
        <end position="239"/>
    </location>
</feature>
<evidence type="ECO:0000256" key="2">
    <source>
        <dbReference type="ARBA" id="ARBA00022448"/>
    </source>
</evidence>
<evidence type="ECO:0000259" key="10">
    <source>
        <dbReference type="PROSITE" id="PS50929"/>
    </source>
</evidence>
<dbReference type="PROSITE" id="PS50893">
    <property type="entry name" value="ABC_TRANSPORTER_2"/>
    <property type="match status" value="1"/>
</dbReference>
<keyword evidence="6 8" id="KW-1133">Transmembrane helix</keyword>
<evidence type="ECO:0000313" key="11">
    <source>
        <dbReference type="EMBL" id="TMQ53160.1"/>
    </source>
</evidence>
<name>A0A538SP68_UNCEI</name>
<comment type="subcellular location">
    <subcellularLocation>
        <location evidence="1">Cell membrane</location>
        <topology evidence="1">Multi-pass membrane protein</topology>
    </subcellularLocation>
</comment>
<feature type="transmembrane region" description="Helical" evidence="8">
    <location>
        <begin position="245"/>
        <end position="264"/>
    </location>
</feature>
<comment type="caution">
    <text evidence="11">The sequence shown here is derived from an EMBL/GenBank/DDBJ whole genome shotgun (WGS) entry which is preliminary data.</text>
</comment>
<dbReference type="PROSITE" id="PS00211">
    <property type="entry name" value="ABC_TRANSPORTER_1"/>
    <property type="match status" value="1"/>
</dbReference>
<dbReference type="Gene3D" id="3.40.50.300">
    <property type="entry name" value="P-loop containing nucleotide triphosphate hydrolases"/>
    <property type="match status" value="1"/>
</dbReference>
<dbReference type="Pfam" id="PF00005">
    <property type="entry name" value="ABC_tran"/>
    <property type="match status" value="1"/>
</dbReference>
<accession>A0A538SP68</accession>
<dbReference type="AlphaFoldDB" id="A0A538SP68"/>
<keyword evidence="2" id="KW-0813">Transport</keyword>
<evidence type="ECO:0000256" key="4">
    <source>
        <dbReference type="ARBA" id="ARBA00022741"/>
    </source>
</evidence>
<dbReference type="Proteomes" id="UP000319829">
    <property type="component" value="Unassembled WGS sequence"/>
</dbReference>
<dbReference type="InterPro" id="IPR003593">
    <property type="entry name" value="AAA+_ATPase"/>
</dbReference>
<dbReference type="CDD" id="cd18552">
    <property type="entry name" value="ABC_6TM_MsbA_like"/>
    <property type="match status" value="1"/>
</dbReference>
<dbReference type="InterPro" id="IPR036640">
    <property type="entry name" value="ABC1_TM_sf"/>
</dbReference>
<dbReference type="PANTHER" id="PTHR43394">
    <property type="entry name" value="ATP-DEPENDENT PERMEASE MDL1, MITOCHONDRIAL"/>
    <property type="match status" value="1"/>
</dbReference>
<dbReference type="GO" id="GO:0005524">
    <property type="term" value="F:ATP binding"/>
    <property type="evidence" value="ECO:0007669"/>
    <property type="project" value="UniProtKB-KW"/>
</dbReference>
<reference evidence="11 12" key="1">
    <citation type="journal article" date="2019" name="Nat. Microbiol.">
        <title>Mediterranean grassland soil C-N compound turnover is dependent on rainfall and depth, and is mediated by genomically divergent microorganisms.</title>
        <authorList>
            <person name="Diamond S."/>
            <person name="Andeer P.F."/>
            <person name="Li Z."/>
            <person name="Crits-Christoph A."/>
            <person name="Burstein D."/>
            <person name="Anantharaman K."/>
            <person name="Lane K.R."/>
            <person name="Thomas B.C."/>
            <person name="Pan C."/>
            <person name="Northen T.R."/>
            <person name="Banfield J.F."/>
        </authorList>
    </citation>
    <scope>NUCLEOTIDE SEQUENCE [LARGE SCALE GENOMIC DNA]</scope>
    <source>
        <strain evidence="11">WS_4</strain>
    </source>
</reference>
<evidence type="ECO:0000256" key="3">
    <source>
        <dbReference type="ARBA" id="ARBA00022692"/>
    </source>
</evidence>
<organism evidence="11 12">
    <name type="scientific">Eiseniibacteriota bacterium</name>
    <dbReference type="NCBI Taxonomy" id="2212470"/>
    <lineage>
        <taxon>Bacteria</taxon>
        <taxon>Candidatus Eiseniibacteriota</taxon>
    </lineage>
</organism>
<feature type="domain" description="ABC transporter" evidence="9">
    <location>
        <begin position="423"/>
        <end position="657"/>
    </location>
</feature>
<dbReference type="PANTHER" id="PTHR43394:SF1">
    <property type="entry name" value="ATP-BINDING CASSETTE SUB-FAMILY B MEMBER 10, MITOCHONDRIAL"/>
    <property type="match status" value="1"/>
</dbReference>
<dbReference type="InterPro" id="IPR011527">
    <property type="entry name" value="ABC1_TM_dom"/>
</dbReference>
<dbReference type="FunFam" id="3.40.50.300:FF:000287">
    <property type="entry name" value="Multidrug ABC transporter ATP-binding protein"/>
    <property type="match status" value="1"/>
</dbReference>
<dbReference type="SUPFAM" id="SSF90123">
    <property type="entry name" value="ABC transporter transmembrane region"/>
    <property type="match status" value="1"/>
</dbReference>
<dbReference type="InterPro" id="IPR017871">
    <property type="entry name" value="ABC_transporter-like_CS"/>
</dbReference>
<dbReference type="SUPFAM" id="SSF52540">
    <property type="entry name" value="P-loop containing nucleoside triphosphate hydrolases"/>
    <property type="match status" value="1"/>
</dbReference>
<sequence>MNSETTSIRLLRYLRPYRGRLILTALLMAGFAFSSGVTIGMISPFVKILFTPRSVPSATVSPGTSDAAPVAGTDAASALLGVVAPAGPGSARATDPKARSVLPADDTPGARSGLALRVTAWKQSLRTWFEHFFLTGDPLRSLTRICLALLVVFLLKNLFDYLQSVLTVWVEQAVVRDLRNQLYAHLHDLSLSFFHTRRTGGLLSRLTNDIALVRGALAAGFSNLIKSALLLLVCMFWIFWTSWRLALLSLIVIPPSLFLIVWLGKKLRKRSTITQERMADLNSILAETLTGIRVVKAFSMEEFEKRRFADAARDYFRAFVKQRRLGAMAGPVSEYLGVVAATCVLWYGGHEILLQHALEPQQFFIFLFAMLQLMSPLKSLSNVNATLQEGLAAAVRIFRILDTKPAIVSRPGARPVSTIQHGIEFDRVCFRYGNGPEVLRDVSFSVEAGEVVALVGPSGAGKSTLVDLVARFYDPTEGRILLDGHELTDYDVGSLRRMMGIVTQDPLLFNDTVERNIAYGVVDADPEAVRRAALAANADHFIREMTAGYGTKVGDRGLRLSGGERQRIAIARAIFKDPALLLLDEATSNLDSESELLVQEALEVLFQGRTVFVIAHRLSTIQRADRILVLDQGRIVETGTHTELVRRPGLYQKLHRLQFRLAESEALGALTPLPGALAADQAG</sequence>
<evidence type="ECO:0000259" key="9">
    <source>
        <dbReference type="PROSITE" id="PS50893"/>
    </source>
</evidence>
<dbReference type="Gene3D" id="1.20.1560.10">
    <property type="entry name" value="ABC transporter type 1, transmembrane domain"/>
    <property type="match status" value="1"/>
</dbReference>
<feature type="transmembrane region" description="Helical" evidence="8">
    <location>
        <begin position="141"/>
        <end position="159"/>
    </location>
</feature>
<evidence type="ECO:0000256" key="6">
    <source>
        <dbReference type="ARBA" id="ARBA00022989"/>
    </source>
</evidence>
<keyword evidence="7 8" id="KW-0472">Membrane</keyword>
<dbReference type="PROSITE" id="PS50929">
    <property type="entry name" value="ABC_TM1F"/>
    <property type="match status" value="1"/>
</dbReference>